<feature type="transmembrane region" description="Helical" evidence="1">
    <location>
        <begin position="48"/>
        <end position="70"/>
    </location>
</feature>
<keyword evidence="1" id="KW-0472">Membrane</keyword>
<reference evidence="2" key="1">
    <citation type="submission" date="2022-10" db="EMBL/GenBank/DDBJ databases">
        <title>The complete genomes of actinobacterial strains from the NBC collection.</title>
        <authorList>
            <person name="Joergensen T.S."/>
            <person name="Alvarez Arevalo M."/>
            <person name="Sterndorff E.B."/>
            <person name="Faurdal D."/>
            <person name="Vuksanovic O."/>
            <person name="Mourched A.-S."/>
            <person name="Charusanti P."/>
            <person name="Shaw S."/>
            <person name="Blin K."/>
            <person name="Weber T."/>
        </authorList>
    </citation>
    <scope>NUCLEOTIDE SEQUENCE</scope>
    <source>
        <strain evidence="2">NBC_00222</strain>
    </source>
</reference>
<keyword evidence="1" id="KW-1133">Transmembrane helix</keyword>
<dbReference type="InterPro" id="IPR025058">
    <property type="entry name" value="DUF3995"/>
</dbReference>
<feature type="transmembrane region" description="Helical" evidence="1">
    <location>
        <begin position="91"/>
        <end position="113"/>
    </location>
</feature>
<name>A0ABZ1U5G5_9ACTN</name>
<dbReference type="Proteomes" id="UP001432222">
    <property type="component" value="Chromosome"/>
</dbReference>
<evidence type="ECO:0000256" key="1">
    <source>
        <dbReference type="SAM" id="Phobius"/>
    </source>
</evidence>
<keyword evidence="3" id="KW-1185">Reference proteome</keyword>
<accession>A0ABZ1U5G5</accession>
<dbReference type="RefSeq" id="WP_328957050.1">
    <property type="nucleotide sequence ID" value="NZ_CP108110.1"/>
</dbReference>
<feature type="transmembrane region" description="Helical" evidence="1">
    <location>
        <begin position="7"/>
        <end position="28"/>
    </location>
</feature>
<evidence type="ECO:0000313" key="2">
    <source>
        <dbReference type="EMBL" id="WUQ86428.1"/>
    </source>
</evidence>
<dbReference type="Pfam" id="PF13160">
    <property type="entry name" value="DUF3995"/>
    <property type="match status" value="1"/>
</dbReference>
<gene>
    <name evidence="2" type="ORF">OHA16_27800</name>
</gene>
<dbReference type="EMBL" id="CP108110">
    <property type="protein sequence ID" value="WUQ86428.1"/>
    <property type="molecule type" value="Genomic_DNA"/>
</dbReference>
<proteinExistence type="predicted"/>
<protein>
    <submittedName>
        <fullName evidence="2">DUF3995 domain-containing protein</fullName>
    </submittedName>
</protein>
<organism evidence="2 3">
    <name type="scientific">Kitasatospora purpeofusca</name>
    <dbReference type="NCBI Taxonomy" id="67352"/>
    <lineage>
        <taxon>Bacteria</taxon>
        <taxon>Bacillati</taxon>
        <taxon>Actinomycetota</taxon>
        <taxon>Actinomycetes</taxon>
        <taxon>Kitasatosporales</taxon>
        <taxon>Streptomycetaceae</taxon>
        <taxon>Kitasatospora</taxon>
    </lineage>
</organism>
<sequence>MRAVQAVGTTVAGVLAGTGALHALWMVTPWPLRTPEEFADTVVGTGEGVPPAVACAAVAGLLGSAAYLVAAEAGVVPAVGPARLRRAGVRTVSAVLLTRGAGGLVLFGGGLARRSERFRRLDTRYYSPLCLALGAGAAVVAAADTGYREPGPVA</sequence>
<keyword evidence="1" id="KW-0812">Transmembrane</keyword>
<evidence type="ECO:0000313" key="3">
    <source>
        <dbReference type="Proteomes" id="UP001432222"/>
    </source>
</evidence>